<dbReference type="GO" id="GO:0016747">
    <property type="term" value="F:acyltransferase activity, transferring groups other than amino-acyl groups"/>
    <property type="evidence" value="ECO:0007669"/>
    <property type="project" value="InterPro"/>
</dbReference>
<keyword evidence="1" id="KW-0808">Transferase</keyword>
<reference evidence="4" key="3">
    <citation type="submission" date="2022-12" db="EMBL/GenBank/DDBJ databases">
        <authorList>
            <person name="Sun Q."/>
            <person name="Kim S."/>
        </authorList>
    </citation>
    <scope>NUCLEOTIDE SEQUENCE</scope>
    <source>
        <strain evidence="4">KCTC 12344</strain>
    </source>
</reference>
<accession>A0A4P7BA34</accession>
<dbReference type="PROSITE" id="PS51186">
    <property type="entry name" value="GNAT"/>
    <property type="match status" value="1"/>
</dbReference>
<evidence type="ECO:0000313" key="4">
    <source>
        <dbReference type="EMBL" id="GGY88725.1"/>
    </source>
</evidence>
<dbReference type="InterPro" id="IPR016181">
    <property type="entry name" value="Acyl_CoA_acyltransferase"/>
</dbReference>
<dbReference type="Gene3D" id="3.40.630.30">
    <property type="match status" value="1"/>
</dbReference>
<dbReference type="PANTHER" id="PTHR43420:SF47">
    <property type="entry name" value="N-ACETYLTRANSFERASE DOMAIN-CONTAINING PROTEIN"/>
    <property type="match status" value="1"/>
</dbReference>
<organism evidence="4 7">
    <name type="scientific">Pseudoduganella plicata</name>
    <dbReference type="NCBI Taxonomy" id="321984"/>
    <lineage>
        <taxon>Bacteria</taxon>
        <taxon>Pseudomonadati</taxon>
        <taxon>Pseudomonadota</taxon>
        <taxon>Betaproteobacteria</taxon>
        <taxon>Burkholderiales</taxon>
        <taxon>Oxalobacteraceae</taxon>
        <taxon>Telluria group</taxon>
        <taxon>Pseudoduganella</taxon>
    </lineage>
</organism>
<evidence type="ECO:0000256" key="1">
    <source>
        <dbReference type="ARBA" id="ARBA00022679"/>
    </source>
</evidence>
<sequence length="155" mass="17181">MQITLEPVTIDNFETLMEMTLPPEQDRYIANNAFSIAQSRFYPNYRARAIYCDSRPAGFLLYAVAAGDVPGHYAIYRLMVEHERQGRGIGRRALELLLAELRAQPDAHRISICYHPDNAVARALYLACGFTEVGIDADGEMIAHILPNAPAASAA</sequence>
<keyword evidence="2" id="KW-0012">Acyltransferase</keyword>
<reference evidence="4" key="1">
    <citation type="journal article" date="2014" name="Int. J. Syst. Evol. Microbiol.">
        <title>Complete genome sequence of Corynebacterium casei LMG S-19264T (=DSM 44701T), isolated from a smear-ripened cheese.</title>
        <authorList>
            <consortium name="US DOE Joint Genome Institute (JGI-PGF)"/>
            <person name="Walter F."/>
            <person name="Albersmeier A."/>
            <person name="Kalinowski J."/>
            <person name="Ruckert C."/>
        </authorList>
    </citation>
    <scope>NUCLEOTIDE SEQUENCE</scope>
    <source>
        <strain evidence="4">KCTC 12344</strain>
    </source>
</reference>
<dbReference type="Pfam" id="PF00583">
    <property type="entry name" value="Acetyltransf_1"/>
    <property type="match status" value="1"/>
</dbReference>
<reference evidence="5 6" key="2">
    <citation type="submission" date="2019-03" db="EMBL/GenBank/DDBJ databases">
        <title>Draft Genome Sequences of Six Type Strains of the Genus Massilia.</title>
        <authorList>
            <person name="Miess H."/>
            <person name="Frediansyhah A."/>
            <person name="Gross H."/>
        </authorList>
    </citation>
    <scope>NUCLEOTIDE SEQUENCE [LARGE SCALE GENOMIC DNA]</scope>
    <source>
        <strain evidence="5 6">DSM 17505</strain>
    </source>
</reference>
<evidence type="ECO:0000313" key="6">
    <source>
        <dbReference type="Proteomes" id="UP000294359"/>
    </source>
</evidence>
<evidence type="ECO:0000259" key="3">
    <source>
        <dbReference type="PROSITE" id="PS51186"/>
    </source>
</evidence>
<dbReference type="EMBL" id="BMWW01000003">
    <property type="protein sequence ID" value="GGY88725.1"/>
    <property type="molecule type" value="Genomic_DNA"/>
</dbReference>
<dbReference type="SUPFAM" id="SSF55729">
    <property type="entry name" value="Acyl-CoA N-acyltransferases (Nat)"/>
    <property type="match status" value="1"/>
</dbReference>
<dbReference type="InterPro" id="IPR050680">
    <property type="entry name" value="YpeA/RimI_acetyltransf"/>
</dbReference>
<dbReference type="InterPro" id="IPR000182">
    <property type="entry name" value="GNAT_dom"/>
</dbReference>
<protein>
    <submittedName>
        <fullName evidence="5">N-acetyltransferase</fullName>
    </submittedName>
</protein>
<name>A0A4P7BA34_9BURK</name>
<dbReference type="OrthoDB" id="9799092at2"/>
<evidence type="ECO:0000313" key="5">
    <source>
        <dbReference type="EMBL" id="QBQ34813.1"/>
    </source>
</evidence>
<dbReference type="EMBL" id="CP038026">
    <property type="protein sequence ID" value="QBQ34813.1"/>
    <property type="molecule type" value="Genomic_DNA"/>
</dbReference>
<proteinExistence type="predicted"/>
<dbReference type="PANTHER" id="PTHR43420">
    <property type="entry name" value="ACETYLTRANSFERASE"/>
    <property type="match status" value="1"/>
</dbReference>
<evidence type="ECO:0000256" key="2">
    <source>
        <dbReference type="ARBA" id="ARBA00023315"/>
    </source>
</evidence>
<evidence type="ECO:0000313" key="7">
    <source>
        <dbReference type="Proteomes" id="UP000619512"/>
    </source>
</evidence>
<gene>
    <name evidence="5" type="ORF">E1742_00380</name>
    <name evidence="4" type="ORF">GCM10007388_22700</name>
</gene>
<feature type="domain" description="N-acetyltransferase" evidence="3">
    <location>
        <begin position="3"/>
        <end position="152"/>
    </location>
</feature>
<dbReference type="Proteomes" id="UP000294359">
    <property type="component" value="Chromosome"/>
</dbReference>
<dbReference type="AlphaFoldDB" id="A0A4P7BA34"/>
<keyword evidence="6" id="KW-1185">Reference proteome</keyword>
<dbReference type="RefSeq" id="WP_134382716.1">
    <property type="nucleotide sequence ID" value="NZ_BMWW01000003.1"/>
</dbReference>
<dbReference type="Proteomes" id="UP000619512">
    <property type="component" value="Unassembled WGS sequence"/>
</dbReference>